<keyword evidence="4 8" id="KW-1133">Transmembrane helix</keyword>
<dbReference type="Proteomes" id="UP000663760">
    <property type="component" value="Chromosome 8"/>
</dbReference>
<dbReference type="PROSITE" id="PS50297">
    <property type="entry name" value="ANK_REP_REGION"/>
    <property type="match status" value="5"/>
</dbReference>
<evidence type="ECO:0000256" key="5">
    <source>
        <dbReference type="ARBA" id="ARBA00023043"/>
    </source>
</evidence>
<proteinExistence type="predicted"/>
<dbReference type="OrthoDB" id="194358at2759"/>
<dbReference type="SMART" id="SM00248">
    <property type="entry name" value="ANK"/>
    <property type="match status" value="7"/>
</dbReference>
<dbReference type="Pfam" id="PF12796">
    <property type="entry name" value="Ank_2"/>
    <property type="match status" value="3"/>
</dbReference>
<reference evidence="10" key="1">
    <citation type="submission" date="2020-02" db="EMBL/GenBank/DDBJ databases">
        <authorList>
            <person name="Scholz U."/>
            <person name="Mascher M."/>
            <person name="Fiebig A."/>
        </authorList>
    </citation>
    <scope>NUCLEOTIDE SEQUENCE</scope>
</reference>
<keyword evidence="2 8" id="KW-0812">Transmembrane</keyword>
<evidence type="ECO:0000256" key="6">
    <source>
        <dbReference type="ARBA" id="ARBA00023136"/>
    </source>
</evidence>
<feature type="transmembrane region" description="Helical" evidence="8">
    <location>
        <begin position="506"/>
        <end position="532"/>
    </location>
</feature>
<keyword evidence="6 8" id="KW-0472">Membrane</keyword>
<dbReference type="Gene3D" id="1.25.40.20">
    <property type="entry name" value="Ankyrin repeat-containing domain"/>
    <property type="match status" value="2"/>
</dbReference>
<keyword evidence="3" id="KW-0677">Repeat</keyword>
<protein>
    <recommendedName>
        <fullName evidence="9">PGG domain-containing protein</fullName>
    </recommendedName>
</protein>
<dbReference type="InterPro" id="IPR026961">
    <property type="entry name" value="PGG_dom"/>
</dbReference>
<keyword evidence="11" id="KW-1185">Reference proteome</keyword>
<gene>
    <name evidence="10" type="ORF">SI8410_08011071</name>
</gene>
<accession>A0A7I8KRD9</accession>
<dbReference type="PANTHER" id="PTHR24186:SF8">
    <property type="entry name" value="ANKYRIN REPEAT FAMILY PROTEIN"/>
    <property type="match status" value="1"/>
</dbReference>
<evidence type="ECO:0000313" key="11">
    <source>
        <dbReference type="Proteomes" id="UP000663760"/>
    </source>
</evidence>
<organism evidence="10 11">
    <name type="scientific">Spirodela intermedia</name>
    <name type="common">Intermediate duckweed</name>
    <dbReference type="NCBI Taxonomy" id="51605"/>
    <lineage>
        <taxon>Eukaryota</taxon>
        <taxon>Viridiplantae</taxon>
        <taxon>Streptophyta</taxon>
        <taxon>Embryophyta</taxon>
        <taxon>Tracheophyta</taxon>
        <taxon>Spermatophyta</taxon>
        <taxon>Magnoliopsida</taxon>
        <taxon>Liliopsida</taxon>
        <taxon>Araceae</taxon>
        <taxon>Lemnoideae</taxon>
        <taxon>Spirodela</taxon>
    </lineage>
</organism>
<dbReference type="PROSITE" id="PS50088">
    <property type="entry name" value="ANK_REPEAT"/>
    <property type="match status" value="5"/>
</dbReference>
<feature type="transmembrane region" description="Helical" evidence="8">
    <location>
        <begin position="388"/>
        <end position="412"/>
    </location>
</feature>
<evidence type="ECO:0000259" key="9">
    <source>
        <dbReference type="Pfam" id="PF13962"/>
    </source>
</evidence>
<keyword evidence="5 7" id="KW-0040">ANK repeat</keyword>
<dbReference type="InterPro" id="IPR002110">
    <property type="entry name" value="Ankyrin_rpt"/>
</dbReference>
<dbReference type="Pfam" id="PF13962">
    <property type="entry name" value="PGG"/>
    <property type="match status" value="1"/>
</dbReference>
<evidence type="ECO:0000256" key="1">
    <source>
        <dbReference type="ARBA" id="ARBA00004141"/>
    </source>
</evidence>
<feature type="repeat" description="ANK" evidence="7">
    <location>
        <begin position="204"/>
        <end position="236"/>
    </location>
</feature>
<dbReference type="InterPro" id="IPR036770">
    <property type="entry name" value="Ankyrin_rpt-contain_sf"/>
</dbReference>
<dbReference type="GO" id="GO:0005886">
    <property type="term" value="C:plasma membrane"/>
    <property type="evidence" value="ECO:0007669"/>
    <property type="project" value="TreeGrafter"/>
</dbReference>
<dbReference type="SUPFAM" id="SSF48403">
    <property type="entry name" value="Ankyrin repeat"/>
    <property type="match status" value="1"/>
</dbReference>
<feature type="repeat" description="ANK" evidence="7">
    <location>
        <begin position="101"/>
        <end position="123"/>
    </location>
</feature>
<evidence type="ECO:0000256" key="3">
    <source>
        <dbReference type="ARBA" id="ARBA00022737"/>
    </source>
</evidence>
<name>A0A7I8KRD9_SPIIN</name>
<feature type="domain" description="PGG" evidence="9">
    <location>
        <begin position="389"/>
        <end position="500"/>
    </location>
</feature>
<feature type="repeat" description="ANK" evidence="7">
    <location>
        <begin position="272"/>
        <end position="305"/>
    </location>
</feature>
<evidence type="ECO:0000256" key="7">
    <source>
        <dbReference type="PROSITE-ProRule" id="PRU00023"/>
    </source>
</evidence>
<comment type="subcellular location">
    <subcellularLocation>
        <location evidence="1">Membrane</location>
        <topology evidence="1">Multi-pass membrane protein</topology>
    </subcellularLocation>
</comment>
<dbReference type="AlphaFoldDB" id="A0A7I8KRD9"/>
<feature type="repeat" description="ANK" evidence="7">
    <location>
        <begin position="61"/>
        <end position="93"/>
    </location>
</feature>
<dbReference type="PANTHER" id="PTHR24186">
    <property type="entry name" value="PROTEIN PHOSPHATASE 1 REGULATORY SUBUNIT"/>
    <property type="match status" value="1"/>
</dbReference>
<dbReference type="EMBL" id="LR746271">
    <property type="protein sequence ID" value="CAA7400393.1"/>
    <property type="molecule type" value="Genomic_DNA"/>
</dbReference>
<feature type="transmembrane region" description="Helical" evidence="8">
    <location>
        <begin position="432"/>
        <end position="460"/>
    </location>
</feature>
<feature type="transmembrane region" description="Helical" evidence="8">
    <location>
        <begin position="481"/>
        <end position="500"/>
    </location>
</feature>
<sequence>MDKQQSSSTRALERHQSFNGIERPRTIRFGGMEKQKSFRVGLLEKQQSFREKKNKGITQKRGDSPLHLASRAGNLLQVREILLGGAHSSHLNALISAQNNDGETPLYVAAENGHVEVVHEILQQSDAHSASLKAKNGLDAFHIAAKQGHVDVLKELRSSFPELAMTVGPSNATALDTAAFQGHVDVVNLLLETDASLAKITRNKGKTALHVAARMGHVEVVRSLLAKDAGIAFRTDKKGQAGIHVAVKGPSLEVIAELLKLDSSIISLEDNKGNTPLHIATSKGRALMVQCLLGVEGVNVNAFNRAGETAFDISQKSCAGNGEIPELLRTAGGVAAAEHENPPSPAKQLKRTVSDIKHDVQSQLQQTQKTGFHVQRIKKRLKKLHIGGLNNAINSNTVVAVLIATIAFAAIFTVPGEYVESETEGYSLGEAYIATNAAFVIFFVSDSLALFISLAVVVVQTSIVVIEQKAKRQMVFVINKLMWLACLFIFVAFVSLTYIVVGRRNWWLTVATTVVGAIIMLTTLGSMCYCIITHRLEQKNMRNLRRNSMSQSHSLSAHVDSDSDILNSIYAL</sequence>
<evidence type="ECO:0000313" key="10">
    <source>
        <dbReference type="EMBL" id="CAA7400393.1"/>
    </source>
</evidence>
<evidence type="ECO:0000256" key="4">
    <source>
        <dbReference type="ARBA" id="ARBA00022989"/>
    </source>
</evidence>
<evidence type="ECO:0000256" key="8">
    <source>
        <dbReference type="SAM" id="Phobius"/>
    </source>
</evidence>
<feature type="repeat" description="ANK" evidence="7">
    <location>
        <begin position="170"/>
        <end position="202"/>
    </location>
</feature>
<evidence type="ECO:0000256" key="2">
    <source>
        <dbReference type="ARBA" id="ARBA00022692"/>
    </source>
</evidence>